<proteinExistence type="inferred from homology"/>
<reference evidence="8 9" key="1">
    <citation type="submission" date="2019-03" db="EMBL/GenBank/DDBJ databases">
        <title>Rhodobacteraceae bacterium SM1902, a new member of the family Rhodobacteraceae isolated from Yantai.</title>
        <authorList>
            <person name="Sun Y."/>
        </authorList>
    </citation>
    <scope>NUCLEOTIDE SEQUENCE [LARGE SCALE GENOMIC DNA]</scope>
    <source>
        <strain evidence="8 9">SM1902</strain>
    </source>
</reference>
<dbReference type="Proteomes" id="UP000294562">
    <property type="component" value="Unassembled WGS sequence"/>
</dbReference>
<evidence type="ECO:0000256" key="2">
    <source>
        <dbReference type="ARBA" id="ARBA00009772"/>
    </source>
</evidence>
<comment type="similarity">
    <text evidence="2">Belongs to the FliR/MopE/SpaR family.</text>
</comment>
<organism evidence="8 9">
    <name type="scientific">Meridianimarinicoccus aquatilis</name>
    <dbReference type="NCBI Taxonomy" id="2552766"/>
    <lineage>
        <taxon>Bacteria</taxon>
        <taxon>Pseudomonadati</taxon>
        <taxon>Pseudomonadota</taxon>
        <taxon>Alphaproteobacteria</taxon>
        <taxon>Rhodobacterales</taxon>
        <taxon>Paracoccaceae</taxon>
        <taxon>Meridianimarinicoccus</taxon>
    </lineage>
</organism>
<evidence type="ECO:0000256" key="7">
    <source>
        <dbReference type="SAM" id="Phobius"/>
    </source>
</evidence>
<keyword evidence="6 7" id="KW-0472">Membrane</keyword>
<dbReference type="EMBL" id="SMZO01000007">
    <property type="protein sequence ID" value="TDL90647.1"/>
    <property type="molecule type" value="Genomic_DNA"/>
</dbReference>
<accession>A0A4R6B1T9</accession>
<evidence type="ECO:0000313" key="8">
    <source>
        <dbReference type="EMBL" id="TDL90647.1"/>
    </source>
</evidence>
<feature type="transmembrane region" description="Helical" evidence="7">
    <location>
        <begin position="165"/>
        <end position="192"/>
    </location>
</feature>
<keyword evidence="3" id="KW-1003">Cell membrane</keyword>
<dbReference type="PANTHER" id="PTHR30065">
    <property type="entry name" value="FLAGELLAR BIOSYNTHETIC PROTEIN FLIR"/>
    <property type="match status" value="1"/>
</dbReference>
<evidence type="ECO:0000256" key="6">
    <source>
        <dbReference type="ARBA" id="ARBA00023136"/>
    </source>
</evidence>
<dbReference type="PANTHER" id="PTHR30065:SF1">
    <property type="entry name" value="SURFACE PRESENTATION OF ANTIGENS PROTEIN SPAR"/>
    <property type="match status" value="1"/>
</dbReference>
<dbReference type="GO" id="GO:0006605">
    <property type="term" value="P:protein targeting"/>
    <property type="evidence" value="ECO:0007669"/>
    <property type="project" value="InterPro"/>
</dbReference>
<dbReference type="InterPro" id="IPR002010">
    <property type="entry name" value="T3SS_IM_R"/>
</dbReference>
<dbReference type="Pfam" id="PF01311">
    <property type="entry name" value="Bac_export_1"/>
    <property type="match status" value="1"/>
</dbReference>
<name>A0A4R6B1T9_9RHOB</name>
<evidence type="ECO:0000256" key="3">
    <source>
        <dbReference type="ARBA" id="ARBA00022475"/>
    </source>
</evidence>
<dbReference type="GO" id="GO:0005886">
    <property type="term" value="C:plasma membrane"/>
    <property type="evidence" value="ECO:0007669"/>
    <property type="project" value="UniProtKB-SubCell"/>
</dbReference>
<protein>
    <submittedName>
        <fullName evidence="8">Type III secretion protein</fullName>
    </submittedName>
</protein>
<evidence type="ECO:0000256" key="5">
    <source>
        <dbReference type="ARBA" id="ARBA00022989"/>
    </source>
</evidence>
<dbReference type="PRINTS" id="PR00953">
    <property type="entry name" value="TYPE3IMRPROT"/>
</dbReference>
<feature type="transmembrane region" description="Helical" evidence="7">
    <location>
        <begin position="204"/>
        <end position="234"/>
    </location>
</feature>
<dbReference type="AlphaFoldDB" id="A0A4R6B1T9"/>
<keyword evidence="9" id="KW-1185">Reference proteome</keyword>
<evidence type="ECO:0000313" key="9">
    <source>
        <dbReference type="Proteomes" id="UP000294562"/>
    </source>
</evidence>
<feature type="transmembrane region" description="Helical" evidence="7">
    <location>
        <begin position="35"/>
        <end position="52"/>
    </location>
</feature>
<comment type="subcellular location">
    <subcellularLocation>
        <location evidence="1">Cell membrane</location>
        <topology evidence="1">Multi-pass membrane protein</topology>
    </subcellularLocation>
</comment>
<evidence type="ECO:0000256" key="1">
    <source>
        <dbReference type="ARBA" id="ARBA00004651"/>
    </source>
</evidence>
<keyword evidence="5 7" id="KW-1133">Transmembrane helix</keyword>
<keyword evidence="4 7" id="KW-0812">Transmembrane</keyword>
<gene>
    <name evidence="8" type="ORF">E2L05_04575</name>
</gene>
<feature type="transmembrane region" description="Helical" evidence="7">
    <location>
        <begin position="6"/>
        <end position="23"/>
    </location>
</feature>
<evidence type="ECO:0000256" key="4">
    <source>
        <dbReference type="ARBA" id="ARBA00022692"/>
    </source>
</evidence>
<sequence length="249" mass="26056">MVLDSAGLWIAVFLRVGAAMFFLPSFGAQVVSVRVRIALAGAFAVIVAPAVAEQAVPGPIDTALLVSLAATETVSGLALGFSVRLFVWLLQIMGTIAAQATSLSQLLGAEAVDPQPAISQIMMMAGLCLAVMADFHVRIAEALILSYDTLPMGRFPLSGPLSEWAVFRVTEMFALAFTFAAPFVIGSVLYNLALGVINRAMPQLMVAFVGAPAITAAGLVLLLLTAPVMLPAWLDLLNGRLMDPFGGVP</sequence>
<feature type="transmembrane region" description="Helical" evidence="7">
    <location>
        <begin position="121"/>
        <end position="145"/>
    </location>
</feature>
<comment type="caution">
    <text evidence="8">The sequence shown here is derived from an EMBL/GenBank/DDBJ whole genome shotgun (WGS) entry which is preliminary data.</text>
</comment>
<dbReference type="OrthoDB" id="9779817at2"/>